<dbReference type="GO" id="GO:0009451">
    <property type="term" value="P:RNA modification"/>
    <property type="evidence" value="ECO:0007669"/>
    <property type="project" value="InterPro"/>
</dbReference>
<dbReference type="Pfam" id="PF20431">
    <property type="entry name" value="E_motif"/>
    <property type="match status" value="1"/>
</dbReference>
<dbReference type="PANTHER" id="PTHR47926:SF436">
    <property type="entry name" value="PENTATRICOPEPTIDE REPEAT-CONTAINING PROTEIN ELI1, CHLOROPLASTIC-LIKE ISOFORM X2"/>
    <property type="match status" value="1"/>
</dbReference>
<dbReference type="GO" id="GO:0099402">
    <property type="term" value="P:plant organ development"/>
    <property type="evidence" value="ECO:0007669"/>
    <property type="project" value="UniProtKB-ARBA"/>
</dbReference>
<dbReference type="Pfam" id="PF13041">
    <property type="entry name" value="PPR_2"/>
    <property type="match status" value="2"/>
</dbReference>
<dbReference type="AlphaFoldDB" id="A0A2I0A5G7"/>
<keyword evidence="4" id="KW-0378">Hydrolase</keyword>
<dbReference type="InterPro" id="IPR046848">
    <property type="entry name" value="E_motif"/>
</dbReference>
<dbReference type="GO" id="GO:0016787">
    <property type="term" value="F:hydrolase activity"/>
    <property type="evidence" value="ECO:0007669"/>
    <property type="project" value="UniProtKB-KW"/>
</dbReference>
<evidence type="ECO:0000256" key="1">
    <source>
        <dbReference type="ARBA" id="ARBA00006643"/>
    </source>
</evidence>
<dbReference type="Proteomes" id="UP000236161">
    <property type="component" value="Unassembled WGS sequence"/>
</dbReference>
<dbReference type="FunFam" id="1.25.40.10:FF:000158">
    <property type="entry name" value="pentatricopeptide repeat-containing protein At2g33680"/>
    <property type="match status" value="1"/>
</dbReference>
<keyword evidence="2" id="KW-0677">Repeat</keyword>
<dbReference type="InterPro" id="IPR046960">
    <property type="entry name" value="PPR_At4g14850-like_plant"/>
</dbReference>
<name>A0A2I0A5G7_9ASPA</name>
<evidence type="ECO:0000313" key="4">
    <source>
        <dbReference type="EMBL" id="PKA50785.1"/>
    </source>
</evidence>
<dbReference type="GO" id="GO:0003723">
    <property type="term" value="F:RNA binding"/>
    <property type="evidence" value="ECO:0007669"/>
    <property type="project" value="InterPro"/>
</dbReference>
<dbReference type="Gene3D" id="1.25.40.10">
    <property type="entry name" value="Tetratricopeptide repeat domain"/>
    <property type="match status" value="5"/>
</dbReference>
<sequence length="581" mass="66231">MKSRRMNSKMMRKLWSTSSSLQSRHRSFQPLSIPSRLFSRYNMEIGRLSRSGDITAARRLFDRMPSRDVVSWNVMITAHWQNNDLPESKKLFRSMPERNVVSWNTMIAGCLNDGLIDEAFKCYFLEMPERNVASWNAMISGFVKSDRVSEAEKLFVEMPNRNVISYTAMVDGFARNGKIDRARELFDGMPQRNLVSWAAMISGYVENGRFEEAKFLFDRMPEKNAIATTAMITGNYKEGKIDAARSLFDGMSFKDTVSWNTMIAGYLHNGYSEEALKLQTEMMKEGIKPDHATFVTALTACSTITALHRGRQCHAACIKFSLEFDILLCNALMNMYSRCGSIDDAESIFETMRSRDLISWNTIIAAFAHHGLYHKVSNLLHKMECNGFIPNGVSFLSLLSACRHSGKVDESLNWFNLMVSKYRITPRTEHYACLVDILSRAGILEKACKHIKEMTFDAEEESSYIWAALLGACQMKKNLRVGELAAEKLLQLDPKSSGTYIMLSNLYAEAGLWEEVTKVRDKMKDNRVKKEPGYSWTEISGKVHFFLVGDSSHKETVRIRSALSSIYLHMRKSPSKEISSF</sequence>
<dbReference type="InterPro" id="IPR002885">
    <property type="entry name" value="PPR_rpt"/>
</dbReference>
<evidence type="ECO:0000256" key="2">
    <source>
        <dbReference type="ARBA" id="ARBA00022737"/>
    </source>
</evidence>
<organism evidence="4 5">
    <name type="scientific">Apostasia shenzhenica</name>
    <dbReference type="NCBI Taxonomy" id="1088818"/>
    <lineage>
        <taxon>Eukaryota</taxon>
        <taxon>Viridiplantae</taxon>
        <taxon>Streptophyta</taxon>
        <taxon>Embryophyta</taxon>
        <taxon>Tracheophyta</taxon>
        <taxon>Spermatophyta</taxon>
        <taxon>Magnoliopsida</taxon>
        <taxon>Liliopsida</taxon>
        <taxon>Asparagales</taxon>
        <taxon>Orchidaceae</taxon>
        <taxon>Apostasioideae</taxon>
        <taxon>Apostasia</taxon>
    </lineage>
</organism>
<accession>A0A2I0A5G7</accession>
<proteinExistence type="inferred from homology"/>
<protein>
    <submittedName>
        <fullName evidence="4">Pentatricopeptide repeat-containing protein</fullName>
        <ecNumber evidence="4">3.6.1.-</ecNumber>
    </submittedName>
</protein>
<evidence type="ECO:0000313" key="5">
    <source>
        <dbReference type="Proteomes" id="UP000236161"/>
    </source>
</evidence>
<comment type="similarity">
    <text evidence="1">Belongs to the PPR family. PCMP-H subfamily.</text>
</comment>
<keyword evidence="5" id="KW-1185">Reference proteome</keyword>
<dbReference type="EC" id="3.6.1.-" evidence="4"/>
<dbReference type="EMBL" id="KZ452018">
    <property type="protein sequence ID" value="PKA50785.1"/>
    <property type="molecule type" value="Genomic_DNA"/>
</dbReference>
<dbReference type="InterPro" id="IPR011990">
    <property type="entry name" value="TPR-like_helical_dom_sf"/>
</dbReference>
<feature type="repeat" description="PPR" evidence="3">
    <location>
        <begin position="255"/>
        <end position="289"/>
    </location>
</feature>
<dbReference type="PANTHER" id="PTHR47926">
    <property type="entry name" value="PENTATRICOPEPTIDE REPEAT-CONTAINING PROTEIN"/>
    <property type="match status" value="1"/>
</dbReference>
<feature type="repeat" description="PPR" evidence="3">
    <location>
        <begin position="162"/>
        <end position="196"/>
    </location>
</feature>
<dbReference type="FunFam" id="1.25.40.10:FF:000125">
    <property type="entry name" value="Pentatricopeptide repeat-containing protein"/>
    <property type="match status" value="1"/>
</dbReference>
<dbReference type="NCBIfam" id="TIGR00756">
    <property type="entry name" value="PPR"/>
    <property type="match status" value="7"/>
</dbReference>
<feature type="repeat" description="PPR" evidence="3">
    <location>
        <begin position="68"/>
        <end position="102"/>
    </location>
</feature>
<feature type="repeat" description="PPR" evidence="3">
    <location>
        <begin position="131"/>
        <end position="161"/>
    </location>
</feature>
<dbReference type="OrthoDB" id="185373at2759"/>
<evidence type="ECO:0000256" key="3">
    <source>
        <dbReference type="PROSITE-ProRule" id="PRU00708"/>
    </source>
</evidence>
<dbReference type="FunFam" id="1.25.40.10:FF:000333">
    <property type="entry name" value="Pentatricopeptide repeat-containing protein"/>
    <property type="match status" value="1"/>
</dbReference>
<dbReference type="SUPFAM" id="SSF48452">
    <property type="entry name" value="TPR-like"/>
    <property type="match status" value="1"/>
</dbReference>
<dbReference type="Pfam" id="PF01535">
    <property type="entry name" value="PPR"/>
    <property type="match status" value="7"/>
</dbReference>
<dbReference type="PROSITE" id="PS51375">
    <property type="entry name" value="PPR"/>
    <property type="match status" value="5"/>
</dbReference>
<reference evidence="4 5" key="1">
    <citation type="journal article" date="2017" name="Nature">
        <title>The Apostasia genome and the evolution of orchids.</title>
        <authorList>
            <person name="Zhang G.Q."/>
            <person name="Liu K.W."/>
            <person name="Li Z."/>
            <person name="Lohaus R."/>
            <person name="Hsiao Y.Y."/>
            <person name="Niu S.C."/>
            <person name="Wang J.Y."/>
            <person name="Lin Y.C."/>
            <person name="Xu Q."/>
            <person name="Chen L.J."/>
            <person name="Yoshida K."/>
            <person name="Fujiwara S."/>
            <person name="Wang Z.W."/>
            <person name="Zhang Y.Q."/>
            <person name="Mitsuda N."/>
            <person name="Wang M."/>
            <person name="Liu G.H."/>
            <person name="Pecoraro L."/>
            <person name="Huang H.X."/>
            <person name="Xiao X.J."/>
            <person name="Lin M."/>
            <person name="Wu X.Y."/>
            <person name="Wu W.L."/>
            <person name="Chen Y.Y."/>
            <person name="Chang S.B."/>
            <person name="Sakamoto S."/>
            <person name="Ohme-Takagi M."/>
            <person name="Yagi M."/>
            <person name="Zeng S.J."/>
            <person name="Shen C.Y."/>
            <person name="Yeh C.M."/>
            <person name="Luo Y.B."/>
            <person name="Tsai W.C."/>
            <person name="Van de Peer Y."/>
            <person name="Liu Z.J."/>
        </authorList>
    </citation>
    <scope>NUCLEOTIDE SEQUENCE [LARGE SCALE GENOMIC DNA]</scope>
    <source>
        <strain evidence="5">cv. Shenzhen</strain>
        <tissue evidence="4">Stem</tissue>
    </source>
</reference>
<gene>
    <name evidence="4" type="primary">PCMP-H24</name>
    <name evidence="4" type="ORF">AXF42_Ash017664</name>
</gene>
<feature type="repeat" description="PPR" evidence="3">
    <location>
        <begin position="325"/>
        <end position="359"/>
    </location>
</feature>